<dbReference type="Proteomes" id="UP000645555">
    <property type="component" value="Unassembled WGS sequence"/>
</dbReference>
<reference evidence="1" key="2">
    <citation type="submission" date="2020-09" db="EMBL/GenBank/DDBJ databases">
        <authorList>
            <person name="Sun Q."/>
            <person name="Ohkuma M."/>
        </authorList>
    </citation>
    <scope>NUCLEOTIDE SEQUENCE</scope>
    <source>
        <strain evidence="1">JCM 4956</strain>
    </source>
</reference>
<organism evidence="1 2">
    <name type="scientific">Streptomyces fructofermentans</name>
    <dbReference type="NCBI Taxonomy" id="152141"/>
    <lineage>
        <taxon>Bacteria</taxon>
        <taxon>Bacillati</taxon>
        <taxon>Actinomycetota</taxon>
        <taxon>Actinomycetes</taxon>
        <taxon>Kitasatosporales</taxon>
        <taxon>Streptomycetaceae</taxon>
        <taxon>Streptomyces</taxon>
    </lineage>
</organism>
<proteinExistence type="predicted"/>
<protein>
    <submittedName>
        <fullName evidence="1">Uncharacterized protein</fullName>
    </submittedName>
</protein>
<sequence length="380" mass="39648">MITLYEGDAVRRHKETVITATSTSPATRTSPAKRGRPVLRTTFAAAGCTAVLLTGVAACGTVENLTAGQKVDRAVEGLGKKKSLSFELGLDAKPSALAKLTPADGPGEGVPPEMAEFFTGLRVEVSVQSRKPLADSGEKDLVGTAVAVSGPDGVLVEYRLVGDYTYYRADLQAVGEAMGMPFPTADELPESEQEFKDVLEGRWVKVETGSLEDLVKGGPDSGKGGKSEEIDGRTQQKILKAVRGAVAREVTFSDEGGGDGVERIVAKASFRDLLTSVLDRLRPLADELPAGTELPTDADLKDAPDKKVAVDFSLKNGDLSRVSIDLAPLAEDAPKGVRLPLVMTFGEAKAVKAPSGAKELPADGFGGPGNPFAGALPGGF</sequence>
<dbReference type="AlphaFoldDB" id="A0A918KU56"/>
<dbReference type="EMBL" id="BMWD01000017">
    <property type="protein sequence ID" value="GGX73531.1"/>
    <property type="molecule type" value="Genomic_DNA"/>
</dbReference>
<evidence type="ECO:0000313" key="2">
    <source>
        <dbReference type="Proteomes" id="UP000645555"/>
    </source>
</evidence>
<reference evidence="1" key="1">
    <citation type="journal article" date="2014" name="Int. J. Syst. Evol. Microbiol.">
        <title>Complete genome sequence of Corynebacterium casei LMG S-19264T (=DSM 44701T), isolated from a smear-ripened cheese.</title>
        <authorList>
            <consortium name="US DOE Joint Genome Institute (JGI-PGF)"/>
            <person name="Walter F."/>
            <person name="Albersmeier A."/>
            <person name="Kalinowski J."/>
            <person name="Ruckert C."/>
        </authorList>
    </citation>
    <scope>NUCLEOTIDE SEQUENCE</scope>
    <source>
        <strain evidence="1">JCM 4956</strain>
    </source>
</reference>
<name>A0A918KU56_9ACTN</name>
<accession>A0A918KU56</accession>
<dbReference type="RefSeq" id="WP_229916401.1">
    <property type="nucleotide sequence ID" value="NZ_BMWD01000017.1"/>
</dbReference>
<gene>
    <name evidence="1" type="ORF">GCM10010515_46410</name>
</gene>
<keyword evidence="2" id="KW-1185">Reference proteome</keyword>
<comment type="caution">
    <text evidence="1">The sequence shown here is derived from an EMBL/GenBank/DDBJ whole genome shotgun (WGS) entry which is preliminary data.</text>
</comment>
<evidence type="ECO:0000313" key="1">
    <source>
        <dbReference type="EMBL" id="GGX73531.1"/>
    </source>
</evidence>